<dbReference type="Gene3D" id="3.30.70.100">
    <property type="match status" value="1"/>
</dbReference>
<evidence type="ECO:0000259" key="1">
    <source>
        <dbReference type="Pfam" id="PF21082"/>
    </source>
</evidence>
<dbReference type="Pfam" id="PF21082">
    <property type="entry name" value="MS_channel_3rd"/>
    <property type="match status" value="1"/>
</dbReference>
<reference evidence="2" key="1">
    <citation type="submission" date="2019-08" db="EMBL/GenBank/DDBJ databases">
        <authorList>
            <person name="Kucharzyk K."/>
            <person name="Murdoch R.W."/>
            <person name="Higgins S."/>
            <person name="Loffler F."/>
        </authorList>
    </citation>
    <scope>NUCLEOTIDE SEQUENCE</scope>
</reference>
<dbReference type="AlphaFoldDB" id="A0A645IG62"/>
<gene>
    <name evidence="2" type="ORF">SDC9_197927</name>
</gene>
<proteinExistence type="predicted"/>
<dbReference type="GO" id="GO:0016020">
    <property type="term" value="C:membrane"/>
    <property type="evidence" value="ECO:0007669"/>
    <property type="project" value="InterPro"/>
</dbReference>
<name>A0A645IG62_9ZZZZ</name>
<dbReference type="InterPro" id="IPR049278">
    <property type="entry name" value="MS_channel_C"/>
</dbReference>
<protein>
    <recommendedName>
        <fullName evidence="1">Mechanosensitive ion channel MscS C-terminal domain-containing protein</fullName>
    </recommendedName>
</protein>
<feature type="domain" description="Mechanosensitive ion channel MscS C-terminal" evidence="1">
    <location>
        <begin position="1"/>
        <end position="84"/>
    </location>
</feature>
<accession>A0A645IG62</accession>
<sequence>MVFGIAMDTPDGKLKLIPEIVENICSERDDVEFIRCHFSKISSYSFDFTLAYYVLSPDYHIYSTTRQIINYRIREKFGNMDIAFAYPTNEIIMIDKK</sequence>
<dbReference type="InterPro" id="IPR011066">
    <property type="entry name" value="MscS_channel_C_sf"/>
</dbReference>
<dbReference type="EMBL" id="VSSQ01114351">
    <property type="protein sequence ID" value="MPN50301.1"/>
    <property type="molecule type" value="Genomic_DNA"/>
</dbReference>
<dbReference type="SUPFAM" id="SSF82689">
    <property type="entry name" value="Mechanosensitive channel protein MscS (YggB), C-terminal domain"/>
    <property type="match status" value="1"/>
</dbReference>
<comment type="caution">
    <text evidence="2">The sequence shown here is derived from an EMBL/GenBank/DDBJ whole genome shotgun (WGS) entry which is preliminary data.</text>
</comment>
<organism evidence="2">
    <name type="scientific">bioreactor metagenome</name>
    <dbReference type="NCBI Taxonomy" id="1076179"/>
    <lineage>
        <taxon>unclassified sequences</taxon>
        <taxon>metagenomes</taxon>
        <taxon>ecological metagenomes</taxon>
    </lineage>
</organism>
<evidence type="ECO:0000313" key="2">
    <source>
        <dbReference type="EMBL" id="MPN50301.1"/>
    </source>
</evidence>